<feature type="chain" id="PRO_5025634009" evidence="1">
    <location>
        <begin position="22"/>
        <end position="52"/>
    </location>
</feature>
<organism evidence="2 3">
    <name type="scientific">Sporormia fimetaria CBS 119925</name>
    <dbReference type="NCBI Taxonomy" id="1340428"/>
    <lineage>
        <taxon>Eukaryota</taxon>
        <taxon>Fungi</taxon>
        <taxon>Dikarya</taxon>
        <taxon>Ascomycota</taxon>
        <taxon>Pezizomycotina</taxon>
        <taxon>Dothideomycetes</taxon>
        <taxon>Pleosporomycetidae</taxon>
        <taxon>Pleosporales</taxon>
        <taxon>Sporormiaceae</taxon>
        <taxon>Sporormia</taxon>
    </lineage>
</organism>
<protein>
    <submittedName>
        <fullName evidence="2">Uncharacterized protein</fullName>
    </submittedName>
</protein>
<evidence type="ECO:0000256" key="1">
    <source>
        <dbReference type="SAM" id="SignalP"/>
    </source>
</evidence>
<dbReference type="AlphaFoldDB" id="A0A6A6VJW6"/>
<name>A0A6A6VJW6_9PLEO</name>
<accession>A0A6A6VJW6</accession>
<feature type="signal peptide" evidence="1">
    <location>
        <begin position="1"/>
        <end position="21"/>
    </location>
</feature>
<sequence length="52" mass="6162">MERWPCLFLIAILLLLWGGHQWIFGDWKRSGPQQLNKDAAQLLGRGRREWSL</sequence>
<keyword evidence="3" id="KW-1185">Reference proteome</keyword>
<proteinExistence type="predicted"/>
<gene>
    <name evidence="2" type="ORF">M011DRAFT_465174</name>
</gene>
<keyword evidence="1" id="KW-0732">Signal</keyword>
<evidence type="ECO:0000313" key="2">
    <source>
        <dbReference type="EMBL" id="KAF2750413.1"/>
    </source>
</evidence>
<evidence type="ECO:0000313" key="3">
    <source>
        <dbReference type="Proteomes" id="UP000799440"/>
    </source>
</evidence>
<reference evidence="2" key="1">
    <citation type="journal article" date="2020" name="Stud. Mycol.">
        <title>101 Dothideomycetes genomes: a test case for predicting lifestyles and emergence of pathogens.</title>
        <authorList>
            <person name="Haridas S."/>
            <person name="Albert R."/>
            <person name="Binder M."/>
            <person name="Bloem J."/>
            <person name="Labutti K."/>
            <person name="Salamov A."/>
            <person name="Andreopoulos B."/>
            <person name="Baker S."/>
            <person name="Barry K."/>
            <person name="Bills G."/>
            <person name="Bluhm B."/>
            <person name="Cannon C."/>
            <person name="Castanera R."/>
            <person name="Culley D."/>
            <person name="Daum C."/>
            <person name="Ezra D."/>
            <person name="Gonzalez J."/>
            <person name="Henrissat B."/>
            <person name="Kuo A."/>
            <person name="Liang C."/>
            <person name="Lipzen A."/>
            <person name="Lutzoni F."/>
            <person name="Magnuson J."/>
            <person name="Mondo S."/>
            <person name="Nolan M."/>
            <person name="Ohm R."/>
            <person name="Pangilinan J."/>
            <person name="Park H.-J."/>
            <person name="Ramirez L."/>
            <person name="Alfaro M."/>
            <person name="Sun H."/>
            <person name="Tritt A."/>
            <person name="Yoshinaga Y."/>
            <person name="Zwiers L.-H."/>
            <person name="Turgeon B."/>
            <person name="Goodwin S."/>
            <person name="Spatafora J."/>
            <person name="Crous P."/>
            <person name="Grigoriev I."/>
        </authorList>
    </citation>
    <scope>NUCLEOTIDE SEQUENCE</scope>
    <source>
        <strain evidence="2">CBS 119925</strain>
    </source>
</reference>
<dbReference type="Proteomes" id="UP000799440">
    <property type="component" value="Unassembled WGS sequence"/>
</dbReference>
<dbReference type="EMBL" id="MU006564">
    <property type="protein sequence ID" value="KAF2750413.1"/>
    <property type="molecule type" value="Genomic_DNA"/>
</dbReference>